<evidence type="ECO:0000256" key="3">
    <source>
        <dbReference type="ARBA" id="ARBA00023026"/>
    </source>
</evidence>
<keyword evidence="2 5" id="KW-0732">Signal</keyword>
<dbReference type="InterPro" id="IPR018392">
    <property type="entry name" value="LysM"/>
</dbReference>
<proteinExistence type="evidence at transcript level"/>
<sequence length="172" mass="18504">MLSTKSIMGLQVLALSSLFATSMAQTTTTTSASTIVTPTPTQPEMVDNCESFYLVQTNDTCDSVAARFDIDFADVYDWNPSVGALCPDMILGDWVCVGTIGFAPSPTPSPIDADTVVGCYTFYLVESGDDCSKIADETDITLEQFYEWNPNVNTATADCPNLYPGEWVCVGA</sequence>
<dbReference type="EMBL" id="KT972588">
    <property type="protein sequence ID" value="APB03372.1"/>
    <property type="molecule type" value="mRNA"/>
</dbReference>
<organism evidence="7">
    <name type="scientific">Cryphonectria parasitica</name>
    <name type="common">Chestnut blight fungus</name>
    <name type="synonym">Endothia parasitica</name>
    <dbReference type="NCBI Taxonomy" id="5116"/>
    <lineage>
        <taxon>Eukaryota</taxon>
        <taxon>Fungi</taxon>
        <taxon>Dikarya</taxon>
        <taxon>Ascomycota</taxon>
        <taxon>Pezizomycotina</taxon>
        <taxon>Sordariomycetes</taxon>
        <taxon>Sordariomycetidae</taxon>
        <taxon>Diaporthales</taxon>
        <taxon>Cryphonectriaceae</taxon>
        <taxon>Cryphonectria-Endothia species complex</taxon>
        <taxon>Cryphonectria</taxon>
    </lineage>
</organism>
<accession>A0A1I9ZL90</accession>
<evidence type="ECO:0000259" key="6">
    <source>
        <dbReference type="PROSITE" id="PS51782"/>
    </source>
</evidence>
<reference evidence="7" key="1">
    <citation type="submission" date="2015-10" db="EMBL/GenBank/DDBJ databases">
        <title>Absence of an effector-like LysM protein from the necrotrophic ascomycete Cryphonectria parasitica results in a hypervirulent phenotype.</title>
        <authorList>
            <person name="Willyerd K.L."/>
            <person name="Dawe A.L."/>
        </authorList>
    </citation>
    <scope>NUCLEOTIDE SEQUENCE</scope>
    <source>
        <strain evidence="7">EP155</strain>
    </source>
</reference>
<feature type="domain" description="LysM" evidence="6">
    <location>
        <begin position="51"/>
        <end position="97"/>
    </location>
</feature>
<protein>
    <submittedName>
        <fullName evidence="7">LM83</fullName>
    </submittedName>
</protein>
<name>A0A1I9ZL90_CRYPA</name>
<evidence type="ECO:0000256" key="1">
    <source>
        <dbReference type="ARBA" id="ARBA00022669"/>
    </source>
</evidence>
<dbReference type="PROSITE" id="PS51782">
    <property type="entry name" value="LYSM"/>
    <property type="match status" value="2"/>
</dbReference>
<dbReference type="InterPro" id="IPR052210">
    <property type="entry name" value="LysM1-like"/>
</dbReference>
<feature type="signal peptide" evidence="5">
    <location>
        <begin position="1"/>
        <end position="24"/>
    </location>
</feature>
<evidence type="ECO:0000313" key="7">
    <source>
        <dbReference type="EMBL" id="APB03372.1"/>
    </source>
</evidence>
<dbReference type="AlphaFoldDB" id="A0A1I9ZL90"/>
<dbReference type="Gene3D" id="3.10.350.10">
    <property type="entry name" value="LysM domain"/>
    <property type="match status" value="2"/>
</dbReference>
<dbReference type="CDD" id="cd00118">
    <property type="entry name" value="LysM"/>
    <property type="match status" value="2"/>
</dbReference>
<keyword evidence="1" id="KW-0147">Chitin-binding</keyword>
<dbReference type="OMA" id="MTSNCDS"/>
<dbReference type="PANTHER" id="PTHR34997">
    <property type="entry name" value="AM15"/>
    <property type="match status" value="1"/>
</dbReference>
<evidence type="ECO:0000256" key="2">
    <source>
        <dbReference type="ARBA" id="ARBA00022729"/>
    </source>
</evidence>
<dbReference type="InterPro" id="IPR036779">
    <property type="entry name" value="LysM_dom_sf"/>
</dbReference>
<keyword evidence="3" id="KW-0843">Virulence</keyword>
<dbReference type="PANTHER" id="PTHR34997:SF2">
    <property type="entry name" value="LYSM DOMAIN-CONTAINING PROTEIN-RELATED"/>
    <property type="match status" value="1"/>
</dbReference>
<dbReference type="SMART" id="SM00257">
    <property type="entry name" value="LysM"/>
    <property type="match status" value="2"/>
</dbReference>
<feature type="chain" id="PRO_5012633642" evidence="5">
    <location>
        <begin position="25"/>
        <end position="172"/>
    </location>
</feature>
<comment type="similarity">
    <text evidence="4">Belongs to the secreted LysM effector family.</text>
</comment>
<evidence type="ECO:0000256" key="5">
    <source>
        <dbReference type="SAM" id="SignalP"/>
    </source>
</evidence>
<dbReference type="GO" id="GO:0008061">
    <property type="term" value="F:chitin binding"/>
    <property type="evidence" value="ECO:0007669"/>
    <property type="project" value="UniProtKB-KW"/>
</dbReference>
<feature type="domain" description="LysM" evidence="6">
    <location>
        <begin position="121"/>
        <end position="170"/>
    </location>
</feature>
<dbReference type="Pfam" id="PF01476">
    <property type="entry name" value="LysM"/>
    <property type="match status" value="2"/>
</dbReference>
<dbReference type="SUPFAM" id="SSF54106">
    <property type="entry name" value="LysM domain"/>
    <property type="match status" value="2"/>
</dbReference>
<evidence type="ECO:0000256" key="4">
    <source>
        <dbReference type="ARBA" id="ARBA00044955"/>
    </source>
</evidence>